<evidence type="ECO:0000313" key="1">
    <source>
        <dbReference type="EMBL" id="PZG30991.1"/>
    </source>
</evidence>
<dbReference type="GO" id="GO:0004721">
    <property type="term" value="F:phosphoprotein phosphatase activity"/>
    <property type="evidence" value="ECO:0007669"/>
    <property type="project" value="InterPro"/>
</dbReference>
<name>A0A2W2F613_9ACTN</name>
<gene>
    <name evidence="1" type="ORF">C1I98_30590</name>
</gene>
<accession>A0A2W2F613</accession>
<dbReference type="EMBL" id="POUA01000337">
    <property type="protein sequence ID" value="PZG30991.1"/>
    <property type="molecule type" value="Genomic_DNA"/>
</dbReference>
<dbReference type="Pfam" id="PF13350">
    <property type="entry name" value="Y_phosphatase3"/>
    <property type="match status" value="1"/>
</dbReference>
<dbReference type="Gene3D" id="3.90.190.10">
    <property type="entry name" value="Protein tyrosine phosphatase superfamily"/>
    <property type="match status" value="1"/>
</dbReference>
<dbReference type="InterPro" id="IPR029021">
    <property type="entry name" value="Prot-tyrosine_phosphatase-like"/>
</dbReference>
<dbReference type="RefSeq" id="WP_111170861.1">
    <property type="nucleotide sequence ID" value="NZ_POUA01000337.1"/>
</dbReference>
<sequence length="146" mass="15870">MTLADAHRPALQGADNFRDVGRSAGFGPRPGRLYRSGTLQAITLDDTRVLAGEPGITAVLDLRTAEESTTYGRPMLGPATRYANVPLHDIHELPHGTGDLLARIYREHLRNDPNLPVALDLLAMFLSHGPTINNEELQKSGAAILR</sequence>
<protein>
    <recommendedName>
        <fullName evidence="3">Protein-tyrosine-phosphatase</fullName>
    </recommendedName>
</protein>
<dbReference type="Proteomes" id="UP000248544">
    <property type="component" value="Unassembled WGS sequence"/>
</dbReference>
<keyword evidence="2" id="KW-1185">Reference proteome</keyword>
<evidence type="ECO:0000313" key="2">
    <source>
        <dbReference type="Proteomes" id="UP000248544"/>
    </source>
</evidence>
<dbReference type="InterPro" id="IPR026893">
    <property type="entry name" value="Tyr/Ser_Pase_IphP-type"/>
</dbReference>
<evidence type="ECO:0008006" key="3">
    <source>
        <dbReference type="Google" id="ProtNLM"/>
    </source>
</evidence>
<proteinExistence type="predicted"/>
<organism evidence="1 2">
    <name type="scientific">Spongiactinospora gelatinilytica</name>
    <dbReference type="NCBI Taxonomy" id="2666298"/>
    <lineage>
        <taxon>Bacteria</taxon>
        <taxon>Bacillati</taxon>
        <taxon>Actinomycetota</taxon>
        <taxon>Actinomycetes</taxon>
        <taxon>Streptosporangiales</taxon>
        <taxon>Streptosporangiaceae</taxon>
        <taxon>Spongiactinospora</taxon>
    </lineage>
</organism>
<comment type="caution">
    <text evidence="1">The sequence shown here is derived from an EMBL/GenBank/DDBJ whole genome shotgun (WGS) entry which is preliminary data.</text>
</comment>
<dbReference type="SUPFAM" id="SSF52799">
    <property type="entry name" value="(Phosphotyrosine protein) phosphatases II"/>
    <property type="match status" value="1"/>
</dbReference>
<dbReference type="AlphaFoldDB" id="A0A2W2F613"/>
<reference evidence="1 2" key="1">
    <citation type="submission" date="2018-01" db="EMBL/GenBank/DDBJ databases">
        <title>Draft genome sequence of Sphaerisporangium sp. 7K107.</title>
        <authorList>
            <person name="Sahin N."/>
            <person name="Saygin H."/>
            <person name="Ay H."/>
        </authorList>
    </citation>
    <scope>NUCLEOTIDE SEQUENCE [LARGE SCALE GENOMIC DNA]</scope>
    <source>
        <strain evidence="1 2">7K107</strain>
    </source>
</reference>